<dbReference type="Proteomes" id="UP000266188">
    <property type="component" value="Unassembled WGS sequence"/>
</dbReference>
<protein>
    <submittedName>
        <fullName evidence="2">Thioesterase family</fullName>
    </submittedName>
</protein>
<dbReference type="InterPro" id="IPR052061">
    <property type="entry name" value="PTE-AB_protein"/>
</dbReference>
<reference evidence="3" key="1">
    <citation type="submission" date="2017-02" db="EMBL/GenBank/DDBJ databases">
        <authorList>
            <person name="Tafer H."/>
            <person name="Lopandic K."/>
        </authorList>
    </citation>
    <scope>NUCLEOTIDE SEQUENCE [LARGE SCALE GENOMIC DNA]</scope>
    <source>
        <strain evidence="3">CBS 366.77</strain>
    </source>
</reference>
<feature type="domain" description="Thioesterase" evidence="1">
    <location>
        <begin position="82"/>
        <end position="133"/>
    </location>
</feature>
<sequence length="180" mass="20550">MRSIESLFDRWPEVRKLRENPDYVESSVYENYSEEERAHRLSSGPLRGSRGLALQRVFWNEKEKKTISFVYFGDGLDGWLKVTHGGALATMLDENMGRVAVRTFPERTGVTANLNINYRSPALTGFLYKITTTIDQERSTDRKAFLMSEIRGPTGDVCTEATGVFVVPKNMRLQKIGDQY</sequence>
<dbReference type="SUPFAM" id="SSF54637">
    <property type="entry name" value="Thioesterase/thiol ester dehydrase-isomerase"/>
    <property type="match status" value="1"/>
</dbReference>
<dbReference type="PANTHER" id="PTHR47260:SF1">
    <property type="entry name" value="UPF0644 PROTEIN PB2B4.06"/>
    <property type="match status" value="1"/>
</dbReference>
<keyword evidence="3" id="KW-1185">Reference proteome</keyword>
<comment type="caution">
    <text evidence="2">The sequence shown here is derived from an EMBL/GenBank/DDBJ whole genome shotgun (WGS) entry which is preliminary data.</text>
</comment>
<evidence type="ECO:0000313" key="2">
    <source>
        <dbReference type="EMBL" id="RJE19702.1"/>
    </source>
</evidence>
<dbReference type="InterPro" id="IPR006683">
    <property type="entry name" value="Thioestr_dom"/>
</dbReference>
<evidence type="ECO:0000313" key="3">
    <source>
        <dbReference type="Proteomes" id="UP000266188"/>
    </source>
</evidence>
<name>A0A3A2Z9A4_9EURO</name>
<dbReference type="CDD" id="cd03443">
    <property type="entry name" value="PaaI_thioesterase"/>
    <property type="match status" value="1"/>
</dbReference>
<organism evidence="2 3">
    <name type="scientific">Aspergillus sclerotialis</name>
    <dbReference type="NCBI Taxonomy" id="2070753"/>
    <lineage>
        <taxon>Eukaryota</taxon>
        <taxon>Fungi</taxon>
        <taxon>Dikarya</taxon>
        <taxon>Ascomycota</taxon>
        <taxon>Pezizomycotina</taxon>
        <taxon>Eurotiomycetes</taxon>
        <taxon>Eurotiomycetidae</taxon>
        <taxon>Eurotiales</taxon>
        <taxon>Aspergillaceae</taxon>
        <taxon>Aspergillus</taxon>
        <taxon>Aspergillus subgen. Polypaecilum</taxon>
    </lineage>
</organism>
<dbReference type="AlphaFoldDB" id="A0A3A2Z9A4"/>
<gene>
    <name evidence="2" type="ORF">PHISCL_07957</name>
</gene>
<dbReference type="Gene3D" id="3.10.129.10">
    <property type="entry name" value="Hotdog Thioesterase"/>
    <property type="match status" value="1"/>
</dbReference>
<accession>A0A3A2Z9A4</accession>
<dbReference type="PANTHER" id="PTHR47260">
    <property type="entry name" value="UPF0644 PROTEIN PB2B4.06"/>
    <property type="match status" value="1"/>
</dbReference>
<dbReference type="EMBL" id="MVGC01000378">
    <property type="protein sequence ID" value="RJE19702.1"/>
    <property type="molecule type" value="Genomic_DNA"/>
</dbReference>
<dbReference type="Pfam" id="PF03061">
    <property type="entry name" value="4HBT"/>
    <property type="match status" value="1"/>
</dbReference>
<evidence type="ECO:0000259" key="1">
    <source>
        <dbReference type="Pfam" id="PF03061"/>
    </source>
</evidence>
<dbReference type="OrthoDB" id="506431at2759"/>
<proteinExistence type="predicted"/>
<dbReference type="InterPro" id="IPR029069">
    <property type="entry name" value="HotDog_dom_sf"/>
</dbReference>